<reference evidence="1" key="1">
    <citation type="submission" date="2014-11" db="EMBL/GenBank/DDBJ databases">
        <authorList>
            <person name="Amaro Gonzalez C."/>
        </authorList>
    </citation>
    <scope>NUCLEOTIDE SEQUENCE</scope>
</reference>
<accession>A0A0E9S5X0</accession>
<protein>
    <submittedName>
        <fullName evidence="1">Uncharacterized protein</fullName>
    </submittedName>
</protein>
<dbReference type="AlphaFoldDB" id="A0A0E9S5X0"/>
<name>A0A0E9S5X0_ANGAN</name>
<proteinExistence type="predicted"/>
<organism evidence="1">
    <name type="scientific">Anguilla anguilla</name>
    <name type="common">European freshwater eel</name>
    <name type="synonym">Muraena anguilla</name>
    <dbReference type="NCBI Taxonomy" id="7936"/>
    <lineage>
        <taxon>Eukaryota</taxon>
        <taxon>Metazoa</taxon>
        <taxon>Chordata</taxon>
        <taxon>Craniata</taxon>
        <taxon>Vertebrata</taxon>
        <taxon>Euteleostomi</taxon>
        <taxon>Actinopterygii</taxon>
        <taxon>Neopterygii</taxon>
        <taxon>Teleostei</taxon>
        <taxon>Anguilliformes</taxon>
        <taxon>Anguillidae</taxon>
        <taxon>Anguilla</taxon>
    </lineage>
</organism>
<sequence>MKLTIWLARDICGTTFKCNARVREGTPPAYNACSPRNPPMLWQCRCAA</sequence>
<reference evidence="1" key="2">
    <citation type="journal article" date="2015" name="Fish Shellfish Immunol.">
        <title>Early steps in the European eel (Anguilla anguilla)-Vibrio vulnificus interaction in the gills: Role of the RtxA13 toxin.</title>
        <authorList>
            <person name="Callol A."/>
            <person name="Pajuelo D."/>
            <person name="Ebbesson L."/>
            <person name="Teles M."/>
            <person name="MacKenzie S."/>
            <person name="Amaro C."/>
        </authorList>
    </citation>
    <scope>NUCLEOTIDE SEQUENCE</scope>
</reference>
<evidence type="ECO:0000313" key="1">
    <source>
        <dbReference type="EMBL" id="JAH36691.1"/>
    </source>
</evidence>
<dbReference type="EMBL" id="GBXM01071886">
    <property type="protein sequence ID" value="JAH36691.1"/>
    <property type="molecule type" value="Transcribed_RNA"/>
</dbReference>